<dbReference type="Gene3D" id="3.90.660.10">
    <property type="match status" value="1"/>
</dbReference>
<dbReference type="Proteomes" id="UP000614410">
    <property type="component" value="Unassembled WGS sequence"/>
</dbReference>
<dbReference type="EMBL" id="JAEKNN010000026">
    <property type="protein sequence ID" value="MBJ7608962.1"/>
    <property type="molecule type" value="Genomic_DNA"/>
</dbReference>
<evidence type="ECO:0000256" key="4">
    <source>
        <dbReference type="PIRSR" id="PIRSR601613-1"/>
    </source>
</evidence>
<evidence type="ECO:0000313" key="7">
    <source>
        <dbReference type="Proteomes" id="UP000614410"/>
    </source>
</evidence>
<evidence type="ECO:0000259" key="5">
    <source>
        <dbReference type="Pfam" id="PF01593"/>
    </source>
</evidence>
<feature type="binding site" evidence="4">
    <location>
        <position position="428"/>
    </location>
    <ligand>
        <name>substrate</name>
    </ligand>
</feature>
<dbReference type="InterPro" id="IPR006311">
    <property type="entry name" value="TAT_signal"/>
</dbReference>
<keyword evidence="3" id="KW-0560">Oxidoreductase</keyword>
<proteinExistence type="inferred from homology"/>
<feature type="binding site" evidence="4">
    <location>
        <position position="313"/>
    </location>
    <ligand>
        <name>FAD</name>
        <dbReference type="ChEBI" id="CHEBI:57692"/>
    </ligand>
</feature>
<evidence type="ECO:0000313" key="6">
    <source>
        <dbReference type="EMBL" id="MBJ7608962.1"/>
    </source>
</evidence>
<comment type="caution">
    <text evidence="6">The sequence shown here is derived from an EMBL/GenBank/DDBJ whole genome shotgun (WGS) entry which is preliminary data.</text>
</comment>
<dbReference type="PANTHER" id="PTHR43563">
    <property type="entry name" value="AMINE OXIDASE"/>
    <property type="match status" value="1"/>
</dbReference>
<dbReference type="Pfam" id="PF01593">
    <property type="entry name" value="Amino_oxidase"/>
    <property type="match status" value="1"/>
</dbReference>
<dbReference type="InterPro" id="IPR050703">
    <property type="entry name" value="Flavin_MAO"/>
</dbReference>
<accession>A0A934N9E8</accession>
<organism evidence="6 7">
    <name type="scientific">Candidatus Amunia macphersoniae</name>
    <dbReference type="NCBI Taxonomy" id="3127014"/>
    <lineage>
        <taxon>Bacteria</taxon>
        <taxon>Bacillati</taxon>
        <taxon>Candidatus Dormiibacterota</taxon>
        <taxon>Candidatus Dormibacteria</taxon>
        <taxon>Candidatus Aeolococcales</taxon>
        <taxon>Candidatus Aeolococcaceae</taxon>
        <taxon>Candidatus Amunia</taxon>
    </lineage>
</organism>
<gene>
    <name evidence="6" type="ORF">JF887_05970</name>
</gene>
<name>A0A934N9E8_9BACT</name>
<dbReference type="PROSITE" id="PS51318">
    <property type="entry name" value="TAT"/>
    <property type="match status" value="1"/>
</dbReference>
<dbReference type="InterPro" id="IPR002937">
    <property type="entry name" value="Amino_oxidase"/>
</dbReference>
<evidence type="ECO:0000256" key="2">
    <source>
        <dbReference type="ARBA" id="ARBA00005995"/>
    </source>
</evidence>
<evidence type="ECO:0000256" key="3">
    <source>
        <dbReference type="ARBA" id="ARBA00023002"/>
    </source>
</evidence>
<comment type="cofactor">
    <cofactor evidence="1">
        <name>FAD</name>
        <dbReference type="ChEBI" id="CHEBI:57692"/>
    </cofactor>
</comment>
<feature type="binding site" evidence="4">
    <location>
        <begin position="83"/>
        <end position="84"/>
    </location>
    <ligand>
        <name>FAD</name>
        <dbReference type="ChEBI" id="CHEBI:57692"/>
    </ligand>
</feature>
<dbReference type="PANTHER" id="PTHR43563:SF1">
    <property type="entry name" value="AMINE OXIDASE [FLAVIN-CONTAINING] B"/>
    <property type="match status" value="1"/>
</dbReference>
<dbReference type="SUPFAM" id="SSF54373">
    <property type="entry name" value="FAD-linked reductases, C-terminal domain"/>
    <property type="match status" value="1"/>
</dbReference>
<dbReference type="Gene3D" id="3.50.50.60">
    <property type="entry name" value="FAD/NAD(P)-binding domain"/>
    <property type="match status" value="1"/>
</dbReference>
<feature type="domain" description="Amine oxidase" evidence="5">
    <location>
        <begin position="63"/>
        <end position="535"/>
    </location>
</feature>
<dbReference type="PRINTS" id="PR00757">
    <property type="entry name" value="AMINEOXDASEF"/>
</dbReference>
<sequence length="582" mass="60561">MSDPSTPTFSRAPRVTRRSLLGGALAAGAGLAIPDVVRAAGPGHAVSAPGSRSCDVVIVGAGLAGLTTARLLAQAGLTVVVVEARDRVGGRTLNHPLGDGRVIEVGGQWVGPLPGEPATATVPAQAVYKPQSRIYALAKQVGIGTFKTYNSGKYVDFSNGNRTTYDSSTRIPADLSAPNAGLGLGLLNQMAAQIDTNAPYNHPKALQWDQQSVETWMRENLPPGPGLAADAQLPPTSPDRQLINLAIESVFSAEPRDISLLHVLWYIANAGTFDNLIDTANGAQDSRFIGGSQQISINVANALGDAVLLSAPVRSITQSGSGVVVKGDNFSVSASRVVVTIPPHLNLGIDYEPSLSRFDGGLRDQLVQRAPMGSVIKVQCLYSHPFWRSQGLAGQATSDTGPVKITFDNTPYPDDGTAGASPGVLIGFIEGSDGRVWMQRSAADRRAAVVASMARYFGVEANNLTGYVEMLWPQERWTGGCYGAFFPTGVWTSYGTALRAPLGAVHWAGTETATTWAGYMDGAVQSAERVTAEVLAAAGLTPAGGPPTVLPESMLGAVALPVLGTAAAVAVARHRVQNPAGG</sequence>
<evidence type="ECO:0000256" key="1">
    <source>
        <dbReference type="ARBA" id="ARBA00001974"/>
    </source>
</evidence>
<dbReference type="InterPro" id="IPR001613">
    <property type="entry name" value="Flavin_amine_oxidase"/>
</dbReference>
<reference evidence="6 7" key="1">
    <citation type="submission" date="2020-10" db="EMBL/GenBank/DDBJ databases">
        <title>Ca. Dormibacterota MAGs.</title>
        <authorList>
            <person name="Montgomery K."/>
        </authorList>
    </citation>
    <scope>NUCLEOTIDE SEQUENCE [LARGE SCALE GENOMIC DNA]</scope>
    <source>
        <strain evidence="6">Mitchell_Peninsula_5</strain>
    </source>
</reference>
<protein>
    <submittedName>
        <fullName evidence="6">FAD-dependent oxidoreductase</fullName>
    </submittedName>
</protein>
<dbReference type="GO" id="GO:0016491">
    <property type="term" value="F:oxidoreductase activity"/>
    <property type="evidence" value="ECO:0007669"/>
    <property type="project" value="UniProtKB-KW"/>
</dbReference>
<dbReference type="AlphaFoldDB" id="A0A934N9E8"/>
<dbReference type="SUPFAM" id="SSF51905">
    <property type="entry name" value="FAD/NAD(P)-binding domain"/>
    <property type="match status" value="1"/>
</dbReference>
<feature type="binding site" evidence="4">
    <location>
        <position position="511"/>
    </location>
    <ligand>
        <name>FAD</name>
        <dbReference type="ChEBI" id="CHEBI:57692"/>
    </ligand>
</feature>
<comment type="similarity">
    <text evidence="2">Belongs to the flavin monoamine oxidase family.</text>
</comment>
<dbReference type="Gene3D" id="1.10.405.10">
    <property type="entry name" value="Guanine Nucleotide Dissociation Inhibitor, domain 1"/>
    <property type="match status" value="1"/>
</dbReference>
<dbReference type="InterPro" id="IPR036188">
    <property type="entry name" value="FAD/NAD-bd_sf"/>
</dbReference>